<feature type="coiled-coil region" evidence="5">
    <location>
        <begin position="341"/>
        <end position="368"/>
    </location>
</feature>
<accession>A0A0R3U9N1</accession>
<proteinExistence type="predicted"/>
<keyword evidence="8" id="KW-1185">Reference proteome</keyword>
<feature type="coiled-coil region" evidence="5">
    <location>
        <begin position="158"/>
        <end position="188"/>
    </location>
</feature>
<reference evidence="9" key="2">
    <citation type="submission" date="2019-11" db="UniProtKB">
        <authorList>
            <consortium name="WormBaseParasite"/>
        </authorList>
    </citation>
    <scope>IDENTIFICATION</scope>
</reference>
<evidence type="ECO:0000256" key="2">
    <source>
        <dbReference type="ARBA" id="ARBA00022552"/>
    </source>
</evidence>
<keyword evidence="5" id="KW-0175">Coiled coil</keyword>
<feature type="domain" description="U3 small nucleolar RNA-associated protein 6 N-terminal" evidence="6">
    <location>
        <begin position="9"/>
        <end position="77"/>
    </location>
</feature>
<evidence type="ECO:0000256" key="1">
    <source>
        <dbReference type="ARBA" id="ARBA00004604"/>
    </source>
</evidence>
<dbReference type="InterPro" id="IPR055347">
    <property type="entry name" value="UTP6_N"/>
</dbReference>
<evidence type="ECO:0000313" key="7">
    <source>
        <dbReference type="EMBL" id="VDD77627.1"/>
    </source>
</evidence>
<dbReference type="AlphaFoldDB" id="A0A0R3U9N1"/>
<sequence length="545" mass="63132">MAEVVERNIEDSLSEYSYIRRAKLFNEEEIREIVRRRRQHEYSLQKRNKRISDYESYIATELGILRLISLRRLKTMDFRFKDKLEKSVISRLVRLHKQICYRFQSRVDVWMRFLLFNRKLGRHLTVARLWERVLQVHGRTDPRLWSAAAAFHLTDGARAKALSALNKLRTEKQALKKSRKKLAQLMKNPTCSQEKAVLRLETLQLTKLRDAISRQVRLTWDRTLISGLREARRILVQGLRLNEDSVFLVVELLKLEASATDFFQKRVLSRQKQAASVDADDRTDAETFMAEVSEDVDVVASGGTFNLVLERFLTLPKCTSVDIASVIKIATKFSFANKALVDQLSDRQKQLEAEEIAEKENIEKAISETMCDKAATIASTNALLEGRLNDLQHLLEAEGVDAALSAWTTWYPTGVRCELLQVLDPSSNPRWLALLTFRLQLVNVSKMQKPEFNGDVEEAVRAYNEYRLKHEERVKEARKLMDTLAVSNWGSKVGDFWRLYMEFERKLGDCSRLPSLKWRAEKTLRDAPRAKFLADCTDANAKEFL</sequence>
<name>A0A0R3U9N1_MESCO</name>
<dbReference type="WBParaSite" id="MCU_011352-RB">
    <property type="protein sequence ID" value="MCU_011352-RB"/>
    <property type="gene ID" value="MCU_011352"/>
</dbReference>
<dbReference type="PANTHER" id="PTHR23271:SF1">
    <property type="entry name" value="U3 SMALL NUCLEOLAR RNA-ASSOCIATED PROTEIN 6 HOMOLOG"/>
    <property type="match status" value="1"/>
</dbReference>
<dbReference type="PANTHER" id="PTHR23271">
    <property type="entry name" value="HEPATOCELLULAR CARCINOMA-ASSOCIATED ANTIGEN 66"/>
    <property type="match status" value="1"/>
</dbReference>
<protein>
    <submittedName>
        <fullName evidence="9">U3 small nucleolar RNA-associated protein 6 homolog</fullName>
    </submittedName>
</protein>
<dbReference type="GO" id="GO:0034388">
    <property type="term" value="C:Pwp2p-containing subcomplex of 90S preribosome"/>
    <property type="evidence" value="ECO:0007669"/>
    <property type="project" value="TreeGrafter"/>
</dbReference>
<evidence type="ECO:0000313" key="9">
    <source>
        <dbReference type="WBParaSite" id="MCU_011352-RB"/>
    </source>
</evidence>
<organism evidence="9">
    <name type="scientific">Mesocestoides corti</name>
    <name type="common">Flatworm</name>
    <dbReference type="NCBI Taxonomy" id="53468"/>
    <lineage>
        <taxon>Eukaryota</taxon>
        <taxon>Metazoa</taxon>
        <taxon>Spiralia</taxon>
        <taxon>Lophotrochozoa</taxon>
        <taxon>Platyhelminthes</taxon>
        <taxon>Cestoda</taxon>
        <taxon>Eucestoda</taxon>
        <taxon>Cyclophyllidea</taxon>
        <taxon>Mesocestoididae</taxon>
        <taxon>Mesocestoides</taxon>
    </lineage>
</organism>
<evidence type="ECO:0000256" key="5">
    <source>
        <dbReference type="SAM" id="Coils"/>
    </source>
</evidence>
<dbReference type="InterPro" id="IPR011990">
    <property type="entry name" value="TPR-like_helical_dom_sf"/>
</dbReference>
<dbReference type="STRING" id="53468.A0A0R3U9N1"/>
<reference evidence="7 8" key="1">
    <citation type="submission" date="2018-10" db="EMBL/GenBank/DDBJ databases">
        <authorList>
            <consortium name="Pathogen Informatics"/>
        </authorList>
    </citation>
    <scope>NUCLEOTIDE SEQUENCE [LARGE SCALE GENOMIC DNA]</scope>
</reference>
<dbReference type="OrthoDB" id="28112at2759"/>
<dbReference type="InterPro" id="IPR013949">
    <property type="entry name" value="Utp6"/>
</dbReference>
<comment type="subcellular location">
    <subcellularLocation>
        <location evidence="1">Nucleus</location>
        <location evidence="1">Nucleolus</location>
    </subcellularLocation>
</comment>
<dbReference type="Pfam" id="PF08640">
    <property type="entry name" value="U3_assoc_6"/>
    <property type="match status" value="1"/>
</dbReference>
<dbReference type="GO" id="GO:0030515">
    <property type="term" value="F:snoRNA binding"/>
    <property type="evidence" value="ECO:0007669"/>
    <property type="project" value="InterPro"/>
</dbReference>
<evidence type="ECO:0000259" key="6">
    <source>
        <dbReference type="Pfam" id="PF08640"/>
    </source>
</evidence>
<keyword evidence="4" id="KW-0539">Nucleus</keyword>
<evidence type="ECO:0000313" key="8">
    <source>
        <dbReference type="Proteomes" id="UP000267029"/>
    </source>
</evidence>
<dbReference type="Proteomes" id="UP000267029">
    <property type="component" value="Unassembled WGS sequence"/>
</dbReference>
<dbReference type="GO" id="GO:0032040">
    <property type="term" value="C:small-subunit processome"/>
    <property type="evidence" value="ECO:0007669"/>
    <property type="project" value="TreeGrafter"/>
</dbReference>
<dbReference type="GO" id="GO:0000462">
    <property type="term" value="P:maturation of SSU-rRNA from tricistronic rRNA transcript (SSU-rRNA, 5.8S rRNA, LSU-rRNA)"/>
    <property type="evidence" value="ECO:0007669"/>
    <property type="project" value="InterPro"/>
</dbReference>
<evidence type="ECO:0000256" key="3">
    <source>
        <dbReference type="ARBA" id="ARBA00022737"/>
    </source>
</evidence>
<keyword evidence="3" id="KW-0677">Repeat</keyword>
<dbReference type="Gene3D" id="1.25.40.10">
    <property type="entry name" value="Tetratricopeptide repeat domain"/>
    <property type="match status" value="1"/>
</dbReference>
<evidence type="ECO:0000256" key="4">
    <source>
        <dbReference type="ARBA" id="ARBA00023242"/>
    </source>
</evidence>
<gene>
    <name evidence="7" type="ORF">MCOS_LOCUS3630</name>
</gene>
<dbReference type="SUPFAM" id="SSF48452">
    <property type="entry name" value="TPR-like"/>
    <property type="match status" value="1"/>
</dbReference>
<dbReference type="EMBL" id="UXSR01000893">
    <property type="protein sequence ID" value="VDD77627.1"/>
    <property type="molecule type" value="Genomic_DNA"/>
</dbReference>
<keyword evidence="2" id="KW-0698">rRNA processing</keyword>